<dbReference type="GO" id="GO:0004764">
    <property type="term" value="F:shikimate 3-dehydrogenase (NADP+) activity"/>
    <property type="evidence" value="ECO:0007669"/>
    <property type="project" value="UniProtKB-UniRule"/>
</dbReference>
<evidence type="ECO:0000313" key="12">
    <source>
        <dbReference type="EMBL" id="OAT77345.1"/>
    </source>
</evidence>
<keyword evidence="5 8" id="KW-0560">Oxidoreductase</keyword>
<accession>A0A1B7L500</accession>
<dbReference type="GO" id="GO:0019632">
    <property type="term" value="P:shikimate metabolic process"/>
    <property type="evidence" value="ECO:0007669"/>
    <property type="project" value="InterPro"/>
</dbReference>
<dbReference type="EC" id="1.1.1.25" evidence="2 8"/>
<evidence type="ECO:0000259" key="9">
    <source>
        <dbReference type="Pfam" id="PF01488"/>
    </source>
</evidence>
<dbReference type="STRING" id="1691903.A9B99_22420"/>
<dbReference type="GO" id="GO:0005829">
    <property type="term" value="C:cytosol"/>
    <property type="evidence" value="ECO:0007669"/>
    <property type="project" value="TreeGrafter"/>
</dbReference>
<feature type="binding site" evidence="8">
    <location>
        <begin position="149"/>
        <end position="154"/>
    </location>
    <ligand>
        <name>NADP(+)</name>
        <dbReference type="ChEBI" id="CHEBI:58349"/>
    </ligand>
</feature>
<dbReference type="NCBIfam" id="TIGR00507">
    <property type="entry name" value="aroE"/>
    <property type="match status" value="1"/>
</dbReference>
<comment type="subunit">
    <text evidence="8">Homodimer.</text>
</comment>
<feature type="binding site" evidence="8">
    <location>
        <position position="244"/>
    </location>
    <ligand>
        <name>shikimate</name>
        <dbReference type="ChEBI" id="CHEBI:36208"/>
    </ligand>
</feature>
<dbReference type="InterPro" id="IPR006151">
    <property type="entry name" value="Shikm_DH/Glu-tRNA_Rdtase"/>
</dbReference>
<evidence type="ECO:0000256" key="6">
    <source>
        <dbReference type="ARBA" id="ARBA00023141"/>
    </source>
</evidence>
<feature type="binding site" evidence="8">
    <location>
        <position position="86"/>
    </location>
    <ligand>
        <name>shikimate</name>
        <dbReference type="ChEBI" id="CHEBI:36208"/>
    </ligand>
</feature>
<feature type="binding site" evidence="8">
    <location>
        <position position="102"/>
    </location>
    <ligand>
        <name>shikimate</name>
        <dbReference type="ChEBI" id="CHEBI:36208"/>
    </ligand>
</feature>
<reference evidence="13" key="1">
    <citation type="submission" date="2016-05" db="EMBL/GenBank/DDBJ databases">
        <authorList>
            <person name="Behera P."/>
            <person name="Vaishampayan P."/>
            <person name="Singh N."/>
            <person name="Raina V."/>
            <person name="Suar M."/>
            <person name="Pattnaik A."/>
            <person name="Rastogi G."/>
        </authorList>
    </citation>
    <scope>NUCLEOTIDE SEQUENCE [LARGE SCALE GENOMIC DNA]</scope>
    <source>
        <strain evidence="13">MP23</strain>
    </source>
</reference>
<evidence type="ECO:0000256" key="3">
    <source>
        <dbReference type="ARBA" id="ARBA00022605"/>
    </source>
</evidence>
<dbReference type="GO" id="GO:0008652">
    <property type="term" value="P:amino acid biosynthetic process"/>
    <property type="evidence" value="ECO:0007669"/>
    <property type="project" value="UniProtKB-KW"/>
</dbReference>
<sequence>METFAVFGNPIAHSKSPQIHAWFSEETGIFHHYGSVLAPVDGFKESIGAFFSNGGKGANVTVPFKEQAFEFADTLTQRATLAGAVNTLKLLDDGQVLGDNTDGVGLVSDLQRLGFLPYGARILLLGAGGASRGVILPLLAQTCDIVIANRTFDKAQTLAAHFSAFGNVSACEYSALDGKVFDLIINATSSGINGDVPPIPASLLHHNISCYDMFYQAGPTPFLMWAMQHHVQKFADGLGMLVGQAAHSFMLWHGVLPETTPVIEKLKRVLSA</sequence>
<feature type="binding site" evidence="8">
    <location>
        <position position="237"/>
    </location>
    <ligand>
        <name>NADP(+)</name>
        <dbReference type="ChEBI" id="CHEBI:58349"/>
    </ligand>
</feature>
<dbReference type="Pfam" id="PF08501">
    <property type="entry name" value="Shikimate_dh_N"/>
    <property type="match status" value="1"/>
</dbReference>
<dbReference type="FunFam" id="3.40.50.10860:FF:000006">
    <property type="entry name" value="Shikimate dehydrogenase (NADP(+))"/>
    <property type="match status" value="1"/>
</dbReference>
<proteinExistence type="inferred from homology"/>
<feature type="binding site" evidence="8">
    <location>
        <position position="213"/>
    </location>
    <ligand>
        <name>NADP(+)</name>
        <dbReference type="ChEBI" id="CHEBI:58349"/>
    </ligand>
</feature>
<dbReference type="PANTHER" id="PTHR21089:SF1">
    <property type="entry name" value="BIFUNCTIONAL 3-DEHYDROQUINATE DEHYDRATASE_SHIKIMATE DEHYDROGENASE, CHLOROPLASTIC"/>
    <property type="match status" value="1"/>
</dbReference>
<feature type="binding site" evidence="8">
    <location>
        <position position="61"/>
    </location>
    <ligand>
        <name>shikimate</name>
        <dbReference type="ChEBI" id="CHEBI:36208"/>
    </ligand>
</feature>
<dbReference type="GO" id="GO:0009073">
    <property type="term" value="P:aromatic amino acid family biosynthetic process"/>
    <property type="evidence" value="ECO:0007669"/>
    <property type="project" value="UniProtKB-KW"/>
</dbReference>
<dbReference type="HAMAP" id="MF_00222">
    <property type="entry name" value="Shikimate_DH_AroE"/>
    <property type="match status" value="1"/>
</dbReference>
<comment type="catalytic activity">
    <reaction evidence="7 8">
        <text>shikimate + NADP(+) = 3-dehydroshikimate + NADPH + H(+)</text>
        <dbReference type="Rhea" id="RHEA:17737"/>
        <dbReference type="ChEBI" id="CHEBI:15378"/>
        <dbReference type="ChEBI" id="CHEBI:16630"/>
        <dbReference type="ChEBI" id="CHEBI:36208"/>
        <dbReference type="ChEBI" id="CHEBI:57783"/>
        <dbReference type="ChEBI" id="CHEBI:58349"/>
        <dbReference type="EC" id="1.1.1.25"/>
    </reaction>
</comment>
<evidence type="ECO:0000256" key="5">
    <source>
        <dbReference type="ARBA" id="ARBA00023002"/>
    </source>
</evidence>
<evidence type="ECO:0000313" key="13">
    <source>
        <dbReference type="Proteomes" id="UP000078225"/>
    </source>
</evidence>
<feature type="binding site" evidence="8">
    <location>
        <begin position="14"/>
        <end position="16"/>
    </location>
    <ligand>
        <name>shikimate</name>
        <dbReference type="ChEBI" id="CHEBI:36208"/>
    </ligand>
</feature>
<keyword evidence="6 8" id="KW-0057">Aromatic amino acid biosynthesis</keyword>
<dbReference type="NCBIfam" id="NF001310">
    <property type="entry name" value="PRK00258.1-2"/>
    <property type="match status" value="1"/>
</dbReference>
<evidence type="ECO:0000259" key="11">
    <source>
        <dbReference type="Pfam" id="PF18317"/>
    </source>
</evidence>
<evidence type="ECO:0000256" key="7">
    <source>
        <dbReference type="ARBA" id="ARBA00049442"/>
    </source>
</evidence>
<dbReference type="Gene3D" id="3.40.50.10860">
    <property type="entry name" value="Leucine Dehydrogenase, chain A, domain 1"/>
    <property type="match status" value="1"/>
</dbReference>
<feature type="binding site" evidence="8">
    <location>
        <begin position="126"/>
        <end position="130"/>
    </location>
    <ligand>
        <name>NADP(+)</name>
        <dbReference type="ChEBI" id="CHEBI:58349"/>
    </ligand>
</feature>
<comment type="function">
    <text evidence="8">Involved in the biosynthesis of the chorismate, which leads to the biosynthesis of aromatic amino acids. Catalyzes the reversible NADPH linked reduction of 3-dehydroshikimate (DHSA) to yield shikimate (SA).</text>
</comment>
<evidence type="ECO:0000256" key="2">
    <source>
        <dbReference type="ARBA" id="ARBA00012962"/>
    </source>
</evidence>
<keyword evidence="4 8" id="KW-0521">NADP</keyword>
<dbReference type="AlphaFoldDB" id="A0A1B7L500"/>
<dbReference type="Pfam" id="PF18317">
    <property type="entry name" value="SDH_C"/>
    <property type="match status" value="1"/>
</dbReference>
<dbReference type="InterPro" id="IPR013708">
    <property type="entry name" value="Shikimate_DH-bd_N"/>
</dbReference>
<dbReference type="Pfam" id="PF01488">
    <property type="entry name" value="Shikimate_DH"/>
    <property type="match status" value="1"/>
</dbReference>
<dbReference type="UniPathway" id="UPA00053">
    <property type="reaction ID" value="UER00087"/>
</dbReference>
<dbReference type="GO" id="GO:0009423">
    <property type="term" value="P:chorismate biosynthetic process"/>
    <property type="evidence" value="ECO:0007669"/>
    <property type="project" value="UniProtKB-UniRule"/>
</dbReference>
<name>A0A1B7L500_9ENTR</name>
<comment type="caution">
    <text evidence="12">The sequence shown here is derived from an EMBL/GenBank/DDBJ whole genome shotgun (WGS) entry which is preliminary data.</text>
</comment>
<dbReference type="Gene3D" id="3.40.50.720">
    <property type="entry name" value="NAD(P)-binding Rossmann-like Domain"/>
    <property type="match status" value="1"/>
</dbReference>
<dbReference type="EMBL" id="LYRP01000011">
    <property type="protein sequence ID" value="OAT77345.1"/>
    <property type="molecule type" value="Genomic_DNA"/>
</dbReference>
<feature type="active site" description="Proton acceptor" evidence="8">
    <location>
        <position position="65"/>
    </location>
</feature>
<dbReference type="GO" id="GO:0050661">
    <property type="term" value="F:NADP binding"/>
    <property type="evidence" value="ECO:0007669"/>
    <property type="project" value="InterPro"/>
</dbReference>
<dbReference type="SUPFAM" id="SSF51735">
    <property type="entry name" value="NAD(P)-binding Rossmann-fold domains"/>
    <property type="match status" value="1"/>
</dbReference>
<keyword evidence="13" id="KW-1185">Reference proteome</keyword>
<evidence type="ECO:0000256" key="8">
    <source>
        <dbReference type="HAMAP-Rule" id="MF_00222"/>
    </source>
</evidence>
<dbReference type="Proteomes" id="UP000078225">
    <property type="component" value="Unassembled WGS sequence"/>
</dbReference>
<dbReference type="RefSeq" id="WP_064597193.1">
    <property type="nucleotide sequence ID" value="NZ_LYRP01000011.1"/>
</dbReference>
<feature type="domain" description="Quinate/shikimate 5-dehydrogenase/glutamyl-tRNA reductase" evidence="9">
    <location>
        <begin position="119"/>
        <end position="190"/>
    </location>
</feature>
<dbReference type="InterPro" id="IPR022893">
    <property type="entry name" value="Shikimate_DH_fam"/>
</dbReference>
<dbReference type="InterPro" id="IPR011342">
    <property type="entry name" value="Shikimate_DH"/>
</dbReference>
<feature type="binding site" evidence="8">
    <location>
        <position position="215"/>
    </location>
    <ligand>
        <name>shikimate</name>
        <dbReference type="ChEBI" id="CHEBI:36208"/>
    </ligand>
</feature>
<feature type="domain" description="Shikimate dehydrogenase substrate binding N-terminal" evidence="10">
    <location>
        <begin position="6"/>
        <end position="88"/>
    </location>
</feature>
<evidence type="ECO:0000256" key="1">
    <source>
        <dbReference type="ARBA" id="ARBA00004871"/>
    </source>
</evidence>
<dbReference type="SUPFAM" id="SSF53223">
    <property type="entry name" value="Aminoacid dehydrogenase-like, N-terminal domain"/>
    <property type="match status" value="1"/>
</dbReference>
<comment type="pathway">
    <text evidence="1 8">Metabolic intermediate biosynthesis; chorismate biosynthesis; chorismate from D-erythrose 4-phosphate and phosphoenolpyruvate: step 4/7.</text>
</comment>
<dbReference type="InterPro" id="IPR046346">
    <property type="entry name" value="Aminoacid_DH-like_N_sf"/>
</dbReference>
<dbReference type="CDD" id="cd01065">
    <property type="entry name" value="NAD_bind_Shikimate_DH"/>
    <property type="match status" value="1"/>
</dbReference>
<gene>
    <name evidence="8" type="primary">aroE</name>
    <name evidence="12" type="ORF">A9B99_22420</name>
</gene>
<comment type="similarity">
    <text evidence="8">Belongs to the shikimate dehydrogenase family.</text>
</comment>
<comment type="caution">
    <text evidence="8">Lacks conserved residue(s) required for the propagation of feature annotation.</text>
</comment>
<evidence type="ECO:0000256" key="4">
    <source>
        <dbReference type="ARBA" id="ARBA00022857"/>
    </source>
</evidence>
<dbReference type="InterPro" id="IPR041121">
    <property type="entry name" value="SDH_C"/>
</dbReference>
<keyword evidence="3 8" id="KW-0028">Amino-acid biosynthesis</keyword>
<dbReference type="InterPro" id="IPR036291">
    <property type="entry name" value="NAD(P)-bd_dom_sf"/>
</dbReference>
<evidence type="ECO:0000259" key="10">
    <source>
        <dbReference type="Pfam" id="PF08501"/>
    </source>
</evidence>
<protein>
    <recommendedName>
        <fullName evidence="2 8">Shikimate dehydrogenase (NADP(+))</fullName>
        <shortName evidence="8">SDH</shortName>
        <ecNumber evidence="2 8">1.1.1.25</ecNumber>
    </recommendedName>
</protein>
<feature type="domain" description="SDH C-terminal" evidence="11">
    <location>
        <begin position="237"/>
        <end position="266"/>
    </location>
</feature>
<dbReference type="FunFam" id="3.40.50.720:FF:000104">
    <property type="entry name" value="Shikimate dehydrogenase (NADP(+))"/>
    <property type="match status" value="1"/>
</dbReference>
<organism evidence="12 13">
    <name type="scientific">Mangrovibacter phragmitis</name>
    <dbReference type="NCBI Taxonomy" id="1691903"/>
    <lineage>
        <taxon>Bacteria</taxon>
        <taxon>Pseudomonadati</taxon>
        <taxon>Pseudomonadota</taxon>
        <taxon>Gammaproteobacteria</taxon>
        <taxon>Enterobacterales</taxon>
        <taxon>Enterobacteriaceae</taxon>
        <taxon>Mangrovibacter</taxon>
    </lineage>
</organism>
<dbReference type="OrthoDB" id="9776868at2"/>
<dbReference type="PANTHER" id="PTHR21089">
    <property type="entry name" value="SHIKIMATE DEHYDROGENASE"/>
    <property type="match status" value="1"/>
</dbReference>